<dbReference type="NCBIfam" id="TIGR03790">
    <property type="entry name" value="TIGR03790 family protein"/>
    <property type="match status" value="1"/>
</dbReference>
<dbReference type="Proteomes" id="UP000005824">
    <property type="component" value="Unassembled WGS sequence"/>
</dbReference>
<dbReference type="InParanoid" id="B4D0N7"/>
<protein>
    <recommendedName>
        <fullName evidence="4">TIGR03790 family protein</fullName>
    </recommendedName>
</protein>
<dbReference type="STRING" id="497964.CfE428DRAFT_2488"/>
<evidence type="ECO:0000313" key="3">
    <source>
        <dbReference type="Proteomes" id="UP000005824"/>
    </source>
</evidence>
<dbReference type="RefSeq" id="WP_006979813.1">
    <property type="nucleotide sequence ID" value="NZ_ABVL01000006.1"/>
</dbReference>
<dbReference type="PROSITE" id="PS51257">
    <property type="entry name" value="PROKAR_LIPOPROTEIN"/>
    <property type="match status" value="1"/>
</dbReference>
<name>B4D0N7_9BACT</name>
<evidence type="ECO:0000256" key="1">
    <source>
        <dbReference type="SAM" id="SignalP"/>
    </source>
</evidence>
<dbReference type="AlphaFoldDB" id="B4D0N7"/>
<evidence type="ECO:0008006" key="4">
    <source>
        <dbReference type="Google" id="ProtNLM"/>
    </source>
</evidence>
<dbReference type="EMBL" id="ABVL01000006">
    <property type="protein sequence ID" value="EDY19899.1"/>
    <property type="molecule type" value="Genomic_DNA"/>
</dbReference>
<accession>B4D0N7</accession>
<keyword evidence="3" id="KW-1185">Reference proteome</keyword>
<feature type="signal peptide" evidence="1">
    <location>
        <begin position="1"/>
        <end position="25"/>
    </location>
</feature>
<comment type="caution">
    <text evidence="2">The sequence shown here is derived from an EMBL/GenBank/DDBJ whole genome shotgun (WGS) entry which is preliminary data.</text>
</comment>
<feature type="chain" id="PRO_5002802580" description="TIGR03790 family protein" evidence="1">
    <location>
        <begin position="26"/>
        <end position="546"/>
    </location>
</feature>
<reference evidence="2 3" key="1">
    <citation type="journal article" date="2011" name="J. Bacteriol.">
        <title>Genome sequence of Chthoniobacter flavus Ellin428, an aerobic heterotrophic soil bacterium.</title>
        <authorList>
            <person name="Kant R."/>
            <person name="van Passel M.W."/>
            <person name="Palva A."/>
            <person name="Lucas S."/>
            <person name="Lapidus A."/>
            <person name="Glavina Del Rio T."/>
            <person name="Dalin E."/>
            <person name="Tice H."/>
            <person name="Bruce D."/>
            <person name="Goodwin L."/>
            <person name="Pitluck S."/>
            <person name="Larimer F.W."/>
            <person name="Land M.L."/>
            <person name="Hauser L."/>
            <person name="Sangwan P."/>
            <person name="de Vos W.M."/>
            <person name="Janssen P.H."/>
            <person name="Smidt H."/>
        </authorList>
    </citation>
    <scope>NUCLEOTIDE SEQUENCE [LARGE SCALE GENOMIC DNA]</scope>
    <source>
        <strain evidence="2 3">Ellin428</strain>
    </source>
</reference>
<sequence length="546" mass="59473" precursor="true">MKFLPRVTLLPALALACLLIPMAMAAPKAVRAATPPRAVPVASPYAGATIVVYNETDHDSVELAHFYAERRGIPKEQIIGLKCSKGEEITREEYDRTIAEPLRKTFTANNWWKLREPTDPLGPVESNKIRFVALIRGIPLKIAQAQGYAGDKVTAAGPVGSTNAAAVDSELSILGYRMKVISGAVPNPYFRSFTAIADARHPELMLVCRLDAPSADIVKRMINDSLAAEENGLTGIAYVDARNIKEAGYLEGDTWLYALANSARRHGTPVVLDNGPGLFPESYPMTQASLYFGWYAEHMSGPFVRPDFRFARGAVAVHIHSFSAATLRDPLHHWVGPLLASGAAATFGNVYEPYLSLTPQLDVFHDRLRAGFTFAESGYMAQRALSWMTTFVGDPLYRPFKGAAELEEKPTSGEWADFREAGSAWFSADRTKGDEDLRALAKKDHSGMIMEGLGLLQLSVNDRDAALASFAQAREYYGKGDDSMRVAIHEIIQLEGSNRDADAKNLAQKMIASSPHSPAVDLLRSLTESRAPAAPAAVQTANSAKH</sequence>
<organism evidence="2 3">
    <name type="scientific">Chthoniobacter flavus Ellin428</name>
    <dbReference type="NCBI Taxonomy" id="497964"/>
    <lineage>
        <taxon>Bacteria</taxon>
        <taxon>Pseudomonadati</taxon>
        <taxon>Verrucomicrobiota</taxon>
        <taxon>Spartobacteria</taxon>
        <taxon>Chthoniobacterales</taxon>
        <taxon>Chthoniobacteraceae</taxon>
        <taxon>Chthoniobacter</taxon>
    </lineage>
</organism>
<dbReference type="eggNOG" id="COG0457">
    <property type="taxonomic scope" value="Bacteria"/>
</dbReference>
<proteinExistence type="predicted"/>
<keyword evidence="1" id="KW-0732">Signal</keyword>
<evidence type="ECO:0000313" key="2">
    <source>
        <dbReference type="EMBL" id="EDY19899.1"/>
    </source>
</evidence>
<dbReference type="InterPro" id="IPR022265">
    <property type="entry name" value="CHP03790"/>
</dbReference>
<gene>
    <name evidence="2" type="ORF">CfE428DRAFT_2488</name>
</gene>